<protein>
    <recommendedName>
        <fullName evidence="3">DUF3987 domain-containing protein</fullName>
    </recommendedName>
</protein>
<comment type="caution">
    <text evidence="1">The sequence shown here is derived from an EMBL/GenBank/DDBJ whole genome shotgun (WGS) entry which is preliminary data.</text>
</comment>
<gene>
    <name evidence="1" type="ORF">C3L24_10925</name>
</gene>
<dbReference type="Pfam" id="PF13148">
    <property type="entry name" value="DUF3987"/>
    <property type="match status" value="1"/>
</dbReference>
<accession>A0A6N4DKU3</accession>
<dbReference type="AlphaFoldDB" id="A0A6N4DKU3"/>
<evidence type="ECO:0008006" key="3">
    <source>
        <dbReference type="Google" id="ProtNLM"/>
    </source>
</evidence>
<evidence type="ECO:0000313" key="2">
    <source>
        <dbReference type="Proteomes" id="UP000250928"/>
    </source>
</evidence>
<reference evidence="1 2" key="1">
    <citation type="submission" date="2018-01" db="EMBL/GenBank/DDBJ databases">
        <title>Novel co-symbiosis in the lucinid bivalve Phacoides pectinatus.</title>
        <authorList>
            <person name="Lim S.J."/>
            <person name="Davis B.G."/>
            <person name="Gill D.E."/>
            <person name="Engel A.S."/>
            <person name="Anderson L.C."/>
            <person name="Campbell B.J."/>
        </authorList>
    </citation>
    <scope>NUCLEOTIDE SEQUENCE [LARGE SCALE GENOMIC DNA]</scope>
    <source>
        <strain evidence="1">N3_P5</strain>
    </source>
</reference>
<sequence>MTWALSLARGTGFLARFLLAWPESTQGHRSFTEPPESWPALARFNQRIAGILEQDVPIDEDGALSLPVLPLAADTKAAWVIFHDAIESELRSGGELYDVRDVASKTADNAARIATLFQIFEHGSGGAIGLAAFEGASRIAAWHLHEARRFYGELALPEEQANAARLDSWLLDYCRREKTNIVPRREVQRNVTPGHLRQKTALDFALAELVEADRVQLVQDGRRKEIHVNPALLEGGNQ</sequence>
<proteinExistence type="predicted"/>
<evidence type="ECO:0000313" key="1">
    <source>
        <dbReference type="EMBL" id="PUD99493.1"/>
    </source>
</evidence>
<dbReference type="EMBL" id="PQCO01000257">
    <property type="protein sequence ID" value="PUD99493.1"/>
    <property type="molecule type" value="Genomic_DNA"/>
</dbReference>
<dbReference type="InterPro" id="IPR025048">
    <property type="entry name" value="DUF3987"/>
</dbReference>
<name>A0A6N4DKU3_9GAMM</name>
<organism evidence="1 2">
    <name type="scientific">Candidatus Sedimenticola endophacoides</name>
    <dbReference type="NCBI Taxonomy" id="2548426"/>
    <lineage>
        <taxon>Bacteria</taxon>
        <taxon>Pseudomonadati</taxon>
        <taxon>Pseudomonadota</taxon>
        <taxon>Gammaproteobacteria</taxon>
        <taxon>Chromatiales</taxon>
        <taxon>Sedimenticolaceae</taxon>
        <taxon>Sedimenticola</taxon>
    </lineage>
</organism>
<dbReference type="Proteomes" id="UP000250928">
    <property type="component" value="Unassembled WGS sequence"/>
</dbReference>